<dbReference type="Gene3D" id="3.30.457.10">
    <property type="entry name" value="Copper amine oxidase-like, N-terminal domain"/>
    <property type="match status" value="1"/>
</dbReference>
<dbReference type="KEGG" id="paun:MJA45_00690"/>
<dbReference type="Pfam" id="PF07833">
    <property type="entry name" value="Cu_amine_oxidN1"/>
    <property type="match status" value="1"/>
</dbReference>
<name>A0AA96LGG3_9BACL</name>
<organism evidence="4 5">
    <name type="scientific">Paenibacillus aurantius</name>
    <dbReference type="NCBI Taxonomy" id="2918900"/>
    <lineage>
        <taxon>Bacteria</taxon>
        <taxon>Bacillati</taxon>
        <taxon>Bacillota</taxon>
        <taxon>Bacilli</taxon>
        <taxon>Bacillales</taxon>
        <taxon>Paenibacillaceae</taxon>
        <taxon>Paenibacillus</taxon>
    </lineage>
</organism>
<dbReference type="Proteomes" id="UP001305702">
    <property type="component" value="Chromosome"/>
</dbReference>
<dbReference type="EMBL" id="CP130318">
    <property type="protein sequence ID" value="WNQ11630.1"/>
    <property type="molecule type" value="Genomic_DNA"/>
</dbReference>
<proteinExistence type="predicted"/>
<dbReference type="AlphaFoldDB" id="A0AA96LGG3"/>
<dbReference type="RefSeq" id="WP_315605407.1">
    <property type="nucleotide sequence ID" value="NZ_CP130318.1"/>
</dbReference>
<keyword evidence="5" id="KW-1185">Reference proteome</keyword>
<feature type="region of interest" description="Disordered" evidence="1">
    <location>
        <begin position="26"/>
        <end position="52"/>
    </location>
</feature>
<dbReference type="SUPFAM" id="SSF55383">
    <property type="entry name" value="Copper amine oxidase, domain N"/>
    <property type="match status" value="1"/>
</dbReference>
<gene>
    <name evidence="4" type="ORF">MJA45_00690</name>
</gene>
<dbReference type="InterPro" id="IPR012854">
    <property type="entry name" value="Cu_amine_oxidase-like_N"/>
</dbReference>
<evidence type="ECO:0000259" key="3">
    <source>
        <dbReference type="Pfam" id="PF07833"/>
    </source>
</evidence>
<evidence type="ECO:0000256" key="2">
    <source>
        <dbReference type="SAM" id="SignalP"/>
    </source>
</evidence>
<reference evidence="4 5" key="1">
    <citation type="submission" date="2022-02" db="EMBL/GenBank/DDBJ databases">
        <title>Paenibacillus sp. MBLB1776 Whole Genome Shotgun Sequencing.</title>
        <authorList>
            <person name="Hwang C.Y."/>
            <person name="Cho E.-S."/>
            <person name="Seo M.-J."/>
        </authorList>
    </citation>
    <scope>NUCLEOTIDE SEQUENCE [LARGE SCALE GENOMIC DNA]</scope>
    <source>
        <strain evidence="4 5">MBLB1776</strain>
    </source>
</reference>
<feature type="signal peptide" evidence="2">
    <location>
        <begin position="1"/>
        <end position="24"/>
    </location>
</feature>
<sequence>MKKTWAVLGTAVVSMSVLSATAWAAPKEDKGGKPAVTGEARGNNGQGQSSDIRVTLPEGQDTVTSVTYSTYGHGHNGYKGLENAYEHVKGTPAEKVIANLLKTKYGIDVQADVVLSDAASELDASGDTEAAVDVQKEAVKANPLNLDSYKQLGKLLKKLGVVGVKAYVNGEEPAFEVRPFIKEGNTLVPFRAISESLKADVTWNNEERSVTVVKGDITIKLFIGSTTAYVNGKAVTLEVAAEIKDGSTMVPVRFVSESLKAKVDWDQETLSAIINGN</sequence>
<accession>A0AA96LGG3</accession>
<feature type="chain" id="PRO_5041660166" evidence="2">
    <location>
        <begin position="25"/>
        <end position="277"/>
    </location>
</feature>
<feature type="domain" description="Copper amine oxidase-like N-terminal" evidence="3">
    <location>
        <begin position="167"/>
        <end position="274"/>
    </location>
</feature>
<evidence type="ECO:0000313" key="4">
    <source>
        <dbReference type="EMBL" id="WNQ11630.1"/>
    </source>
</evidence>
<protein>
    <submittedName>
        <fullName evidence="4">Copper amine oxidase N-terminal domain-containing protein</fullName>
    </submittedName>
</protein>
<evidence type="ECO:0000313" key="5">
    <source>
        <dbReference type="Proteomes" id="UP001305702"/>
    </source>
</evidence>
<dbReference type="InterPro" id="IPR036582">
    <property type="entry name" value="Mao_N_sf"/>
</dbReference>
<evidence type="ECO:0000256" key="1">
    <source>
        <dbReference type="SAM" id="MobiDB-lite"/>
    </source>
</evidence>
<keyword evidence="2" id="KW-0732">Signal</keyword>